<name>A0A7X2P7Y2_9FIRM</name>
<evidence type="ECO:0000313" key="1">
    <source>
        <dbReference type="EMBL" id="MST81884.1"/>
    </source>
</evidence>
<keyword evidence="2" id="KW-1185">Reference proteome</keyword>
<dbReference type="RefSeq" id="WP_154457788.1">
    <property type="nucleotide sequence ID" value="NZ_VUMV01000003.1"/>
</dbReference>
<reference evidence="1 2" key="1">
    <citation type="submission" date="2019-08" db="EMBL/GenBank/DDBJ databases">
        <title>In-depth cultivation of the pig gut microbiome towards novel bacterial diversity and tailored functional studies.</title>
        <authorList>
            <person name="Wylensek D."/>
            <person name="Hitch T.C.A."/>
            <person name="Clavel T."/>
        </authorList>
    </citation>
    <scope>NUCLEOTIDE SEQUENCE [LARGE SCALE GENOMIC DNA]</scope>
    <source>
        <strain evidence="1 2">Oil+RF-744-WCA-WT-13</strain>
    </source>
</reference>
<protein>
    <recommendedName>
        <fullName evidence="3">ATPase</fullName>
    </recommendedName>
</protein>
<comment type="caution">
    <text evidence="1">The sequence shown here is derived from an EMBL/GenBank/DDBJ whole genome shotgun (WGS) entry which is preliminary data.</text>
</comment>
<accession>A0A7X2P7Y2</accession>
<gene>
    <name evidence="1" type="ORF">FYJ60_06095</name>
</gene>
<dbReference type="EMBL" id="VUMV01000003">
    <property type="protein sequence ID" value="MST81884.1"/>
    <property type="molecule type" value="Genomic_DNA"/>
</dbReference>
<dbReference type="AlphaFoldDB" id="A0A7X2P7Y2"/>
<evidence type="ECO:0000313" key="2">
    <source>
        <dbReference type="Proteomes" id="UP000466864"/>
    </source>
</evidence>
<organism evidence="1 2">
    <name type="scientific">Bilifractor porci</name>
    <dbReference type="NCBI Taxonomy" id="2606636"/>
    <lineage>
        <taxon>Bacteria</taxon>
        <taxon>Bacillati</taxon>
        <taxon>Bacillota</taxon>
        <taxon>Clostridia</taxon>
        <taxon>Lachnospirales</taxon>
        <taxon>Lachnospiraceae</taxon>
        <taxon>Bilifractor</taxon>
    </lineage>
</organism>
<sequence length="103" mass="11779">MDPIIDKITQIETATARILDDAAAQTKAQDQAYEEKVADYDREADKITADKLDKLKAELSVNRQKELQNLKTSAEQNLANLNHYYETNHEKLASQIFDSIIRK</sequence>
<proteinExistence type="predicted"/>
<evidence type="ECO:0008006" key="3">
    <source>
        <dbReference type="Google" id="ProtNLM"/>
    </source>
</evidence>
<dbReference type="Proteomes" id="UP000466864">
    <property type="component" value="Unassembled WGS sequence"/>
</dbReference>